<name>A0A6J6KJA4_9ZZZZ</name>
<dbReference type="InterPro" id="IPR036412">
    <property type="entry name" value="HAD-like_sf"/>
</dbReference>
<protein>
    <submittedName>
        <fullName evidence="1">Unannotated protein</fullName>
    </submittedName>
</protein>
<sequence>MKAEYDAILFDAGGVFLIPDPAVLAPTLAYYGAGSDHSLYVRAHYGAMAAKSRAGGGESDWDDYNRAYVAFAGVPDHEVDAAAFVLQRTRHAHLWRAPLVGSVEALRVLNERNVPIGVVSNASGQIAEILQRSAICQVGDGALASVRCIIDSDVVGVAKPDPKIFEHALPFFEGIDRSRIAYVGDSVTMDVEGSTAAGLIPVLVDPFNDAADLVDCRRISSLLDLL</sequence>
<proteinExistence type="predicted"/>
<dbReference type="SFLD" id="SFLDG01129">
    <property type="entry name" value="C1.5:_HAD__Beta-PGM__Phosphata"/>
    <property type="match status" value="1"/>
</dbReference>
<reference evidence="1" key="1">
    <citation type="submission" date="2020-05" db="EMBL/GenBank/DDBJ databases">
        <authorList>
            <person name="Chiriac C."/>
            <person name="Salcher M."/>
            <person name="Ghai R."/>
            <person name="Kavagutti S V."/>
        </authorList>
    </citation>
    <scope>NUCLEOTIDE SEQUENCE</scope>
</reference>
<dbReference type="SFLD" id="SFLDS00003">
    <property type="entry name" value="Haloacid_Dehalogenase"/>
    <property type="match status" value="1"/>
</dbReference>
<evidence type="ECO:0000313" key="1">
    <source>
        <dbReference type="EMBL" id="CAB4649937.1"/>
    </source>
</evidence>
<dbReference type="EMBL" id="CAEZWJ010000011">
    <property type="protein sequence ID" value="CAB4649937.1"/>
    <property type="molecule type" value="Genomic_DNA"/>
</dbReference>
<dbReference type="InterPro" id="IPR023214">
    <property type="entry name" value="HAD_sf"/>
</dbReference>
<dbReference type="AlphaFoldDB" id="A0A6J6KJA4"/>
<dbReference type="Pfam" id="PF00702">
    <property type="entry name" value="Hydrolase"/>
    <property type="match status" value="1"/>
</dbReference>
<dbReference type="PANTHER" id="PTHR46191:SF2">
    <property type="entry name" value="HALOACID DEHALOGENASE-LIKE HYDROLASE DOMAIN-CONTAINING PROTEIN 3"/>
    <property type="match status" value="1"/>
</dbReference>
<accession>A0A6J6KJA4</accession>
<dbReference type="PANTHER" id="PTHR46191">
    <property type="match status" value="1"/>
</dbReference>
<organism evidence="1">
    <name type="scientific">freshwater metagenome</name>
    <dbReference type="NCBI Taxonomy" id="449393"/>
    <lineage>
        <taxon>unclassified sequences</taxon>
        <taxon>metagenomes</taxon>
        <taxon>ecological metagenomes</taxon>
    </lineage>
</organism>
<dbReference type="InterPro" id="IPR051828">
    <property type="entry name" value="HAD-like_hydrolase_domain"/>
</dbReference>
<dbReference type="SUPFAM" id="SSF56784">
    <property type="entry name" value="HAD-like"/>
    <property type="match status" value="1"/>
</dbReference>
<dbReference type="Gene3D" id="3.40.50.1000">
    <property type="entry name" value="HAD superfamily/HAD-like"/>
    <property type="match status" value="1"/>
</dbReference>
<gene>
    <name evidence="1" type="ORF">UFOPK2214_00510</name>
</gene>